<evidence type="ECO:0000256" key="2">
    <source>
        <dbReference type="SAM" id="MobiDB-lite"/>
    </source>
</evidence>
<dbReference type="InterPro" id="IPR021410">
    <property type="entry name" value="FAF"/>
</dbReference>
<dbReference type="EMBL" id="JAGKQH010000008">
    <property type="protein sequence ID" value="KAG6593127.1"/>
    <property type="molecule type" value="Genomic_DNA"/>
</dbReference>
<dbReference type="Proteomes" id="UP000685013">
    <property type="component" value="Chromosome 8"/>
</dbReference>
<accession>A0AAV6N8L3</accession>
<feature type="domain" description="FAF" evidence="3">
    <location>
        <begin position="165"/>
        <end position="217"/>
    </location>
</feature>
<evidence type="ECO:0000256" key="1">
    <source>
        <dbReference type="ARBA" id="ARBA00008690"/>
    </source>
</evidence>
<evidence type="ECO:0000313" key="4">
    <source>
        <dbReference type="EMBL" id="KAG6593127.1"/>
    </source>
</evidence>
<reference evidence="4 5" key="1">
    <citation type="journal article" date="2021" name="Hortic Res">
        <title>The domestication of Cucurbita argyrosperma as revealed by the genome of its wild relative.</title>
        <authorList>
            <person name="Barrera-Redondo J."/>
            <person name="Sanchez-de la Vega G."/>
            <person name="Aguirre-Liguori J.A."/>
            <person name="Castellanos-Morales G."/>
            <person name="Gutierrez-Guerrero Y.T."/>
            <person name="Aguirre-Dugua X."/>
            <person name="Aguirre-Planter E."/>
            <person name="Tenaillon M.I."/>
            <person name="Lira-Saade R."/>
            <person name="Eguiarte L.E."/>
        </authorList>
    </citation>
    <scope>NUCLEOTIDE SEQUENCE [LARGE SCALE GENOMIC DNA]</scope>
    <source>
        <strain evidence="4">JBR-2021</strain>
    </source>
</reference>
<comment type="similarity">
    <text evidence="1">Belongs to the fantastic four family.</text>
</comment>
<protein>
    <submittedName>
        <fullName evidence="4">Protein FANTASTIC FOUR 3</fullName>
    </submittedName>
</protein>
<dbReference type="PANTHER" id="PTHR33155">
    <property type="entry name" value="FANTASTIC FOUR-LIKE PROTEIN (DUF3049)"/>
    <property type="match status" value="1"/>
</dbReference>
<organism evidence="4 5">
    <name type="scientific">Cucurbita argyrosperma subsp. sororia</name>
    <dbReference type="NCBI Taxonomy" id="37648"/>
    <lineage>
        <taxon>Eukaryota</taxon>
        <taxon>Viridiplantae</taxon>
        <taxon>Streptophyta</taxon>
        <taxon>Embryophyta</taxon>
        <taxon>Tracheophyta</taxon>
        <taxon>Spermatophyta</taxon>
        <taxon>Magnoliopsida</taxon>
        <taxon>eudicotyledons</taxon>
        <taxon>Gunneridae</taxon>
        <taxon>Pentapetalae</taxon>
        <taxon>rosids</taxon>
        <taxon>fabids</taxon>
        <taxon>Cucurbitales</taxon>
        <taxon>Cucurbitaceae</taxon>
        <taxon>Cucurbiteae</taxon>
        <taxon>Cucurbita</taxon>
    </lineage>
</organism>
<dbReference type="PANTHER" id="PTHR33155:SF8">
    <property type="entry name" value="PROTEIN FANTASTIC FOUR 1"/>
    <property type="match status" value="1"/>
</dbReference>
<evidence type="ECO:0000313" key="5">
    <source>
        <dbReference type="Proteomes" id="UP000685013"/>
    </source>
</evidence>
<gene>
    <name evidence="4" type="primary">FAF3</name>
    <name evidence="4" type="ORF">SDJN03_12603</name>
</gene>
<dbReference type="Pfam" id="PF11250">
    <property type="entry name" value="FAF"/>
    <property type="match status" value="1"/>
</dbReference>
<feature type="region of interest" description="Disordered" evidence="2">
    <location>
        <begin position="51"/>
        <end position="70"/>
    </location>
</feature>
<feature type="non-terminal residue" evidence="4">
    <location>
        <position position="1"/>
    </location>
</feature>
<keyword evidence="5" id="KW-1185">Reference proteome</keyword>
<dbReference type="InterPro" id="IPR046431">
    <property type="entry name" value="FAF_dom"/>
</dbReference>
<name>A0AAV6N8L3_9ROSI</name>
<feature type="region of interest" description="Disordered" evidence="2">
    <location>
        <begin position="226"/>
        <end position="259"/>
    </location>
</feature>
<feature type="compositionally biased region" description="Acidic residues" evidence="2">
    <location>
        <begin position="226"/>
        <end position="241"/>
    </location>
</feature>
<proteinExistence type="inferred from homology"/>
<dbReference type="AlphaFoldDB" id="A0AAV6N8L3"/>
<comment type="caution">
    <text evidence="4">The sequence shown here is derived from an EMBL/GenBank/DDBJ whole genome shotgun (WGS) entry which is preliminary data.</text>
</comment>
<feature type="region of interest" description="Disordered" evidence="2">
    <location>
        <begin position="144"/>
        <end position="178"/>
    </location>
</feature>
<evidence type="ECO:0000259" key="3">
    <source>
        <dbReference type="Pfam" id="PF11250"/>
    </source>
</evidence>
<sequence length="273" mass="29292">MSSSIYQGLQSCLIEPRVLSLKLTPSLNSSRLPAVEEDSDLSAETHMEMGENYAGEGDSPADDGEAASGGGNGVGGWSFLQALSGVYVPPPTKEYSPAVALTGKSLDICTESLGSETGSDGSEIGGDEKMSLFLSNEIEMSPPFASGGNLPLSSRLRPRKLAKPSYPPPLTSRSGPMGVKVRPYREGGRLVLQAVVISSTKPCFEVERGGGRLRLRLLKHCLEEEEEEQVEEGAEREEDSNESGGRRRKGRRCKESGGGRKELVNWEPFLVST</sequence>